<reference evidence="2 3" key="1">
    <citation type="journal article" date="2020" name="bioRxiv">
        <title>Whole genome comparisons of ergot fungi reveals the divergence and evolution of species within the genus Claviceps are the result of varying mechanisms driving genome evolution and host range expansion.</title>
        <authorList>
            <person name="Wyka S.A."/>
            <person name="Mondo S.J."/>
            <person name="Liu M."/>
            <person name="Dettman J."/>
            <person name="Nalam V."/>
            <person name="Broders K.D."/>
        </authorList>
    </citation>
    <scope>NUCLEOTIDE SEQUENCE [LARGE SCALE GENOMIC DNA]</scope>
    <source>
        <strain evidence="2 3">CCC 1485</strain>
    </source>
</reference>
<feature type="signal peptide" evidence="1">
    <location>
        <begin position="1"/>
        <end position="18"/>
    </location>
</feature>
<evidence type="ECO:0000313" key="2">
    <source>
        <dbReference type="EMBL" id="KAG5932751.1"/>
    </source>
</evidence>
<dbReference type="OrthoDB" id="4944060at2759"/>
<evidence type="ECO:0000313" key="3">
    <source>
        <dbReference type="Proteomes" id="UP000706124"/>
    </source>
</evidence>
<name>A0A9P7M833_9HYPO</name>
<keyword evidence="1" id="KW-0732">Signal</keyword>
<sequence>MQLGSFFVNALMASLTMANYVPSDPKTCFEDQGNRKRNLGQREAENQLSPRTAMGGSIKRQFLGRRGPCLDCCRSASMLCHASCQARYSGPGAAFWQLAACQSACQAWGTTCVAACYNLPE</sequence>
<evidence type="ECO:0000256" key="1">
    <source>
        <dbReference type="SAM" id="SignalP"/>
    </source>
</evidence>
<keyword evidence="3" id="KW-1185">Reference proteome</keyword>
<feature type="chain" id="PRO_5040173033" evidence="1">
    <location>
        <begin position="19"/>
        <end position="121"/>
    </location>
</feature>
<gene>
    <name evidence="2" type="ORF">E4U60_005014</name>
</gene>
<organism evidence="2 3">
    <name type="scientific">Claviceps pazoutovae</name>
    <dbReference type="NCBI Taxonomy" id="1649127"/>
    <lineage>
        <taxon>Eukaryota</taxon>
        <taxon>Fungi</taxon>
        <taxon>Dikarya</taxon>
        <taxon>Ascomycota</taxon>
        <taxon>Pezizomycotina</taxon>
        <taxon>Sordariomycetes</taxon>
        <taxon>Hypocreomycetidae</taxon>
        <taxon>Hypocreales</taxon>
        <taxon>Clavicipitaceae</taxon>
        <taxon>Claviceps</taxon>
    </lineage>
</organism>
<proteinExistence type="predicted"/>
<dbReference type="EMBL" id="SRPO01000426">
    <property type="protein sequence ID" value="KAG5932751.1"/>
    <property type="molecule type" value="Genomic_DNA"/>
</dbReference>
<protein>
    <submittedName>
        <fullName evidence="2">Uncharacterized protein</fullName>
    </submittedName>
</protein>
<accession>A0A9P7M833</accession>
<comment type="caution">
    <text evidence="2">The sequence shown here is derived from an EMBL/GenBank/DDBJ whole genome shotgun (WGS) entry which is preliminary data.</text>
</comment>
<dbReference type="Proteomes" id="UP000706124">
    <property type="component" value="Unassembled WGS sequence"/>
</dbReference>
<dbReference type="AlphaFoldDB" id="A0A9P7M833"/>